<keyword evidence="2" id="KW-1185">Reference proteome</keyword>
<name>A0AAN4ZHQ5_9BILA</name>
<evidence type="ECO:0000313" key="1">
    <source>
        <dbReference type="EMBL" id="GMR39281.1"/>
    </source>
</evidence>
<sequence length="331" mass="37111">LGTILLASAFAAPVDFQYATFPPIATASAGMGNTEATTLPTLEGANPVDDDTINVEPIAPDETAAYNAAAIKYEPLIRESMRSGGLPEEAIDEFFALGLNLAPFTEDKTRAGYEWQEKWVTKVTDTEATTAASSALETSARHVFTRDEIITWFKSLGYSDEAIEDFFEAGLDKQPSDEWTEARYGEWLKKWEHTLNADTESTTATPSAFEEKQHQMFARIEMLIKLTNMGYSNEAIQEFFEAGLMKIPSDDETDARFGEWIKKWEHTRVAGPQVDAEAFKKFMSSEIYKQLKYDGYSHEALVDFFAAGLAQAPSPPGSEERLHKWQKKWNH</sequence>
<organism evidence="1 2">
    <name type="scientific">Pristionchus mayeri</name>
    <dbReference type="NCBI Taxonomy" id="1317129"/>
    <lineage>
        <taxon>Eukaryota</taxon>
        <taxon>Metazoa</taxon>
        <taxon>Ecdysozoa</taxon>
        <taxon>Nematoda</taxon>
        <taxon>Chromadorea</taxon>
        <taxon>Rhabditida</taxon>
        <taxon>Rhabditina</taxon>
        <taxon>Diplogasteromorpha</taxon>
        <taxon>Diplogasteroidea</taxon>
        <taxon>Neodiplogasteridae</taxon>
        <taxon>Pristionchus</taxon>
    </lineage>
</organism>
<dbReference type="AlphaFoldDB" id="A0AAN4ZHQ5"/>
<protein>
    <submittedName>
        <fullName evidence="1">Uncharacterized protein</fullName>
    </submittedName>
</protein>
<evidence type="ECO:0000313" key="2">
    <source>
        <dbReference type="Proteomes" id="UP001328107"/>
    </source>
</evidence>
<dbReference type="EMBL" id="BTRK01000002">
    <property type="protein sequence ID" value="GMR39281.1"/>
    <property type="molecule type" value="Genomic_DNA"/>
</dbReference>
<accession>A0AAN4ZHQ5</accession>
<feature type="non-terminal residue" evidence="1">
    <location>
        <position position="1"/>
    </location>
</feature>
<dbReference type="Proteomes" id="UP001328107">
    <property type="component" value="Unassembled WGS sequence"/>
</dbReference>
<gene>
    <name evidence="1" type="ORF">PMAYCL1PPCAC_09476</name>
</gene>
<reference evidence="2" key="1">
    <citation type="submission" date="2022-10" db="EMBL/GenBank/DDBJ databases">
        <title>Genome assembly of Pristionchus species.</title>
        <authorList>
            <person name="Yoshida K."/>
            <person name="Sommer R.J."/>
        </authorList>
    </citation>
    <scope>NUCLEOTIDE SEQUENCE [LARGE SCALE GENOMIC DNA]</scope>
    <source>
        <strain evidence="2">RS5460</strain>
    </source>
</reference>
<comment type="caution">
    <text evidence="1">The sequence shown here is derived from an EMBL/GenBank/DDBJ whole genome shotgun (WGS) entry which is preliminary data.</text>
</comment>
<proteinExistence type="predicted"/>
<feature type="non-terminal residue" evidence="1">
    <location>
        <position position="331"/>
    </location>
</feature>